<dbReference type="PATRIC" id="fig|1432656.3.peg.1945"/>
<reference evidence="2 3" key="1">
    <citation type="submission" date="2014-01" db="EMBL/GenBank/DDBJ databases">
        <title>Genome sequencing of Thermococcus guaymasensis.</title>
        <authorList>
            <person name="Zhang X."/>
            <person name="Alvare G."/>
            <person name="Fristensky B."/>
            <person name="Chen L."/>
            <person name="Suen T."/>
            <person name="Chen Q."/>
            <person name="Ma K."/>
        </authorList>
    </citation>
    <scope>NUCLEOTIDE SEQUENCE [LARGE SCALE GENOMIC DNA]</scope>
    <source>
        <strain evidence="2 3">DSM 11113</strain>
    </source>
</reference>
<dbReference type="InterPro" id="IPR036388">
    <property type="entry name" value="WH-like_DNA-bd_sf"/>
</dbReference>
<dbReference type="Proteomes" id="UP000062043">
    <property type="component" value="Chromosome"/>
</dbReference>
<dbReference type="AlphaFoldDB" id="A0A0X1KMG3"/>
<dbReference type="OrthoDB" id="165911at2157"/>
<evidence type="ECO:0000313" key="3">
    <source>
        <dbReference type="Proteomes" id="UP000062043"/>
    </source>
</evidence>
<proteinExistence type="predicted"/>
<dbReference type="Gene3D" id="1.10.10.10">
    <property type="entry name" value="Winged helix-like DNA-binding domain superfamily/Winged helix DNA-binding domain"/>
    <property type="match status" value="1"/>
</dbReference>
<dbReference type="EMBL" id="CP007140">
    <property type="protein sequence ID" value="AJC72436.1"/>
    <property type="molecule type" value="Genomic_DNA"/>
</dbReference>
<feature type="domain" description="HTH bat-type" evidence="1">
    <location>
        <begin position="165"/>
        <end position="217"/>
    </location>
</feature>
<evidence type="ECO:0000259" key="1">
    <source>
        <dbReference type="Pfam" id="PF04967"/>
    </source>
</evidence>
<name>A0A0X1KMG3_9EURY</name>
<gene>
    <name evidence="2" type="ORF">X802_09960</name>
</gene>
<evidence type="ECO:0000313" key="2">
    <source>
        <dbReference type="EMBL" id="AJC72436.1"/>
    </source>
</evidence>
<dbReference type="KEGG" id="tgy:X802_09960"/>
<protein>
    <submittedName>
        <fullName evidence="2">Transcriptional regulator</fullName>
    </submittedName>
</protein>
<sequence length="221" mass="25792">MKRVKFRIPMDRINYEFFDTFEWFMDLVEWGYGDTYFFLGSDVVKLVEIKFKEDVNPEEITKKLLEIPYIKDAKLIPKNDHYILYVRANILEVPFSKNVLEIFDIQKKGMVVFEKSTFTPSEFYLYAVCEDELVGDVISVVKKVYGGELVSVEDYSPEESPLSKLTGKQLETLLLAYKSGYFDNPRRVTLRELAGMLNLSPSTVKEHLRKAQRKILEELIG</sequence>
<dbReference type="STRING" id="1432656.X802_09960"/>
<dbReference type="SUPFAM" id="SSF88659">
    <property type="entry name" value="Sigma3 and sigma4 domains of RNA polymerase sigma factors"/>
    <property type="match status" value="1"/>
</dbReference>
<dbReference type="Pfam" id="PF04967">
    <property type="entry name" value="HTH_10"/>
    <property type="match status" value="1"/>
</dbReference>
<accession>A0A0X1KMG3</accession>
<dbReference type="GeneID" id="27135974"/>
<dbReference type="InterPro" id="IPR007050">
    <property type="entry name" value="HTH_bacterioopsin"/>
</dbReference>
<dbReference type="PANTHER" id="PTHR34236:SF1">
    <property type="entry name" value="DIMETHYL SULFOXIDE REDUCTASE TRANSCRIPTIONAL ACTIVATOR"/>
    <property type="match status" value="1"/>
</dbReference>
<organism evidence="2 3">
    <name type="scientific">Thermococcus guaymasensis DSM 11113</name>
    <dbReference type="NCBI Taxonomy" id="1432656"/>
    <lineage>
        <taxon>Archaea</taxon>
        <taxon>Methanobacteriati</taxon>
        <taxon>Methanobacteriota</taxon>
        <taxon>Thermococci</taxon>
        <taxon>Thermococcales</taxon>
        <taxon>Thermococcaceae</taxon>
        <taxon>Thermococcus</taxon>
    </lineage>
</organism>
<keyword evidence="3" id="KW-1185">Reference proteome</keyword>
<dbReference type="PANTHER" id="PTHR34236">
    <property type="entry name" value="DIMETHYL SULFOXIDE REDUCTASE TRANSCRIPTIONAL ACTIVATOR"/>
    <property type="match status" value="1"/>
</dbReference>
<dbReference type="InterPro" id="IPR013324">
    <property type="entry name" value="RNA_pol_sigma_r3/r4-like"/>
</dbReference>
<dbReference type="RefSeq" id="WP_062373490.1">
    <property type="nucleotide sequence ID" value="NZ_CP007140.1"/>
</dbReference>